<reference evidence="9 10" key="1">
    <citation type="submission" date="2021-03" db="EMBL/GenBank/DDBJ databases">
        <title>Genomic Encyclopedia of Type Strains, Phase IV (KMG-IV): sequencing the most valuable type-strain genomes for metagenomic binning, comparative biology and taxonomic classification.</title>
        <authorList>
            <person name="Goeker M."/>
        </authorList>
    </citation>
    <scope>NUCLEOTIDE SEQUENCE [LARGE SCALE GENOMIC DNA]</scope>
    <source>
        <strain evidence="9 10">DSM 24738</strain>
    </source>
</reference>
<evidence type="ECO:0000256" key="2">
    <source>
        <dbReference type="ARBA" id="ARBA00009226"/>
    </source>
</evidence>
<keyword evidence="6" id="KW-0472">Membrane</keyword>
<evidence type="ECO:0000313" key="9">
    <source>
        <dbReference type="EMBL" id="MBP1930793.1"/>
    </source>
</evidence>
<evidence type="ECO:0000256" key="1">
    <source>
        <dbReference type="ARBA" id="ARBA00004413"/>
    </source>
</evidence>
<dbReference type="Pfam" id="PF01052">
    <property type="entry name" value="FliMN_C"/>
    <property type="match status" value="1"/>
</dbReference>
<dbReference type="Gene3D" id="2.30.330.10">
    <property type="entry name" value="SpoA-like"/>
    <property type="match status" value="1"/>
</dbReference>
<dbReference type="PANTHER" id="PTHR43484">
    <property type="match status" value="1"/>
</dbReference>
<comment type="caution">
    <text evidence="9">The sequence shown here is derived from an EMBL/GenBank/DDBJ whole genome shotgun (WGS) entry which is preliminary data.</text>
</comment>
<keyword evidence="5" id="KW-0283">Flagellar rotation</keyword>
<dbReference type="EMBL" id="JAGGKT010000001">
    <property type="protein sequence ID" value="MBP1930793.1"/>
    <property type="molecule type" value="Genomic_DNA"/>
</dbReference>
<accession>A0ABS4GKL3</accession>
<evidence type="ECO:0000259" key="8">
    <source>
        <dbReference type="Pfam" id="PF01052"/>
    </source>
</evidence>
<evidence type="ECO:0000256" key="7">
    <source>
        <dbReference type="SAM" id="MobiDB-lite"/>
    </source>
</evidence>
<proteinExistence type="inferred from homology"/>
<feature type="compositionally biased region" description="Polar residues" evidence="7">
    <location>
        <begin position="1"/>
        <end position="12"/>
    </location>
</feature>
<comment type="similarity">
    <text evidence="2">Belongs to the FliN/MopA/SpaO family.</text>
</comment>
<dbReference type="InterPro" id="IPR001172">
    <property type="entry name" value="FliN_T3SS_HrcQb"/>
</dbReference>
<dbReference type="InterPro" id="IPR012826">
    <property type="entry name" value="FliN"/>
</dbReference>
<evidence type="ECO:0000256" key="3">
    <source>
        <dbReference type="ARBA" id="ARBA00022475"/>
    </source>
</evidence>
<dbReference type="Proteomes" id="UP001519343">
    <property type="component" value="Unassembled WGS sequence"/>
</dbReference>
<keyword evidence="9" id="KW-0282">Flagellum</keyword>
<keyword evidence="10" id="KW-1185">Reference proteome</keyword>
<evidence type="ECO:0000256" key="4">
    <source>
        <dbReference type="ARBA" id="ARBA00022500"/>
    </source>
</evidence>
<feature type="region of interest" description="Disordered" evidence="7">
    <location>
        <begin position="1"/>
        <end position="25"/>
    </location>
</feature>
<name>A0ABS4GKL3_9BACL</name>
<keyword evidence="9" id="KW-0966">Cell projection</keyword>
<dbReference type="InterPro" id="IPR051469">
    <property type="entry name" value="FliN/MopA/SpaO"/>
</dbReference>
<dbReference type="NCBIfam" id="TIGR02480">
    <property type="entry name" value="fliN"/>
    <property type="match status" value="1"/>
</dbReference>
<dbReference type="InterPro" id="IPR001543">
    <property type="entry name" value="FliN-like_C"/>
</dbReference>
<dbReference type="PRINTS" id="PR00956">
    <property type="entry name" value="FLGMOTORFLIN"/>
</dbReference>
<evidence type="ECO:0000313" key="10">
    <source>
        <dbReference type="Proteomes" id="UP001519343"/>
    </source>
</evidence>
<protein>
    <submittedName>
        <fullName evidence="9">Flagellar motor switch protein FliN</fullName>
    </submittedName>
</protein>
<dbReference type="InterPro" id="IPR036429">
    <property type="entry name" value="SpoA-like_sf"/>
</dbReference>
<gene>
    <name evidence="9" type="ORF">J2Z37_000780</name>
</gene>
<organism evidence="9 10">
    <name type="scientific">Ammoniphilus resinae</name>
    <dbReference type="NCBI Taxonomy" id="861532"/>
    <lineage>
        <taxon>Bacteria</taxon>
        <taxon>Bacillati</taxon>
        <taxon>Bacillota</taxon>
        <taxon>Bacilli</taxon>
        <taxon>Bacillales</taxon>
        <taxon>Paenibacillaceae</taxon>
        <taxon>Aneurinibacillus group</taxon>
        <taxon>Ammoniphilus</taxon>
    </lineage>
</organism>
<keyword evidence="4" id="KW-0145">Chemotaxis</keyword>
<sequence>MNDNPNKIQAVQFSPFPDGNQPERKKNPLELLLDIPLELKVELGRTMMRVEDILALEPGSVFVINKLAGERVDVIINNHRMAMGEVVVLDENFGVRIMDIVNQKTRLNQLK</sequence>
<keyword evidence="9" id="KW-0969">Cilium</keyword>
<dbReference type="RefSeq" id="WP_245203506.1">
    <property type="nucleotide sequence ID" value="NZ_JAGGKT010000001.1"/>
</dbReference>
<dbReference type="PANTHER" id="PTHR43484:SF1">
    <property type="entry name" value="FLAGELLAR MOTOR SWITCH PROTEIN FLIN"/>
    <property type="match status" value="1"/>
</dbReference>
<dbReference type="SUPFAM" id="SSF101801">
    <property type="entry name" value="Surface presentation of antigens (SPOA)"/>
    <property type="match status" value="1"/>
</dbReference>
<evidence type="ECO:0000256" key="6">
    <source>
        <dbReference type="ARBA" id="ARBA00023136"/>
    </source>
</evidence>
<evidence type="ECO:0000256" key="5">
    <source>
        <dbReference type="ARBA" id="ARBA00022779"/>
    </source>
</evidence>
<feature type="domain" description="Flagellar motor switch protein FliN-like C-terminal" evidence="8">
    <location>
        <begin position="31"/>
        <end position="101"/>
    </location>
</feature>
<keyword evidence="3" id="KW-1003">Cell membrane</keyword>
<comment type="subcellular location">
    <subcellularLocation>
        <location evidence="1">Cell membrane</location>
        <topology evidence="1">Peripheral membrane protein</topology>
        <orientation evidence="1">Cytoplasmic side</orientation>
    </subcellularLocation>
</comment>